<sequence>MNATNPNDREFDDGDEGQDLVLDGLLREILNNSDPPDLSSKILRRLSQETGNVQPPPVVRRDRVSEVESDGSDAPQDPRPVVQPSGGPDASGSRTTLAVVMTLAASLLLALAWYGWDTRPTGDAPSVAEKPVGPDEDTVAADNEPGQGDASKQNDAPEPPDQFAATSDRPTDSALADASPDDLPSVKTLHDGSDGSGATTRNNPGNTSVAVQRIERWLESQRPPALNVAVVDDLLDDQFERYWTSLGVTPTPQRSDQQWAQFVRDRLNVDLDPSLHDDADRIRQVLMGSDQSRTVARQLLDDWTDGGLQSVGTQKRQSLIQSLAEVIRDGDNAAVWLADLMGGQHPDSAAFAKAMSRGGPHAMVGRFASLSMGRDVRCLRCHDALVDTGAAQQEYWAFAGLIRNRPSSDADSPVFFDATDGRRVMTRPGAVIRWVVGDTWPAPTASRGGDGNREVLDLDGRIEQRTRWAQSLTRSPAVADGLVNAIWESVYQRPLQGSLVDVDSAPMDATLGQIEQTLVADLWANQFDLARTIALVVASPPADRTTAASLSTDQPWTIDPADDQAYAAFAASRAAVSRISMRKRGELVMATGGGLLRIENDQVVLAQGLHSGAANDDGLSAREQLRQLQMRDFPVREDTYPVAWLASVADADSRLDHLCFLAGWDDVPPLVSEADRSMRDGKIPEKLRLHRLWWMIQP</sequence>
<keyword evidence="2" id="KW-0812">Transmembrane</keyword>
<feature type="region of interest" description="Disordered" evidence="1">
    <location>
        <begin position="46"/>
        <end position="93"/>
    </location>
</feature>
<organism evidence="3 4">
    <name type="scientific">Crateriforma conspicua</name>
    <dbReference type="NCBI Taxonomy" id="2527996"/>
    <lineage>
        <taxon>Bacteria</taxon>
        <taxon>Pseudomonadati</taxon>
        <taxon>Planctomycetota</taxon>
        <taxon>Planctomycetia</taxon>
        <taxon>Planctomycetales</taxon>
        <taxon>Planctomycetaceae</taxon>
        <taxon>Crateriforma</taxon>
    </lineage>
</organism>
<evidence type="ECO:0000256" key="1">
    <source>
        <dbReference type="SAM" id="MobiDB-lite"/>
    </source>
</evidence>
<keyword evidence="2" id="KW-1133">Transmembrane helix</keyword>
<feature type="transmembrane region" description="Helical" evidence="2">
    <location>
        <begin position="97"/>
        <end position="116"/>
    </location>
</feature>
<evidence type="ECO:0000256" key="2">
    <source>
        <dbReference type="SAM" id="Phobius"/>
    </source>
</evidence>
<dbReference type="OrthoDB" id="223445at2"/>
<protein>
    <recommendedName>
        <fullName evidence="5">DUF1549 domain-containing protein</fullName>
    </recommendedName>
</protein>
<dbReference type="AlphaFoldDB" id="A0A5C6FM92"/>
<name>A0A5C6FM92_9PLAN</name>
<feature type="region of interest" description="Disordered" evidence="1">
    <location>
        <begin position="124"/>
        <end position="207"/>
    </location>
</feature>
<comment type="caution">
    <text evidence="3">The sequence shown here is derived from an EMBL/GenBank/DDBJ whole genome shotgun (WGS) entry which is preliminary data.</text>
</comment>
<keyword evidence="2" id="KW-0472">Membrane</keyword>
<accession>A0A5C6FM92</accession>
<evidence type="ECO:0000313" key="4">
    <source>
        <dbReference type="Proteomes" id="UP000316476"/>
    </source>
</evidence>
<reference evidence="3 4" key="1">
    <citation type="submission" date="2019-02" db="EMBL/GenBank/DDBJ databases">
        <title>Deep-cultivation of Planctomycetes and their phenomic and genomic characterization uncovers novel biology.</title>
        <authorList>
            <person name="Wiegand S."/>
            <person name="Jogler M."/>
            <person name="Boedeker C."/>
            <person name="Pinto D."/>
            <person name="Vollmers J."/>
            <person name="Rivas-Marin E."/>
            <person name="Kohn T."/>
            <person name="Peeters S.H."/>
            <person name="Heuer A."/>
            <person name="Rast P."/>
            <person name="Oberbeckmann S."/>
            <person name="Bunk B."/>
            <person name="Jeske O."/>
            <person name="Meyerdierks A."/>
            <person name="Storesund J.E."/>
            <person name="Kallscheuer N."/>
            <person name="Luecker S."/>
            <person name="Lage O.M."/>
            <person name="Pohl T."/>
            <person name="Merkel B.J."/>
            <person name="Hornburger P."/>
            <person name="Mueller R.-W."/>
            <person name="Bruemmer F."/>
            <person name="Labrenz M."/>
            <person name="Spormann A.M."/>
            <person name="Op Den Camp H."/>
            <person name="Overmann J."/>
            <person name="Amann R."/>
            <person name="Jetten M.S.M."/>
            <person name="Mascher T."/>
            <person name="Medema M.H."/>
            <person name="Devos D.P."/>
            <person name="Kaster A.-K."/>
            <person name="Ovreas L."/>
            <person name="Rohde M."/>
            <person name="Galperin M.Y."/>
            <person name="Jogler C."/>
        </authorList>
    </citation>
    <scope>NUCLEOTIDE SEQUENCE [LARGE SCALE GENOMIC DNA]</scope>
    <source>
        <strain evidence="3 4">V7</strain>
    </source>
</reference>
<gene>
    <name evidence="3" type="ORF">V7x_41340</name>
</gene>
<dbReference type="Proteomes" id="UP000316476">
    <property type="component" value="Unassembled WGS sequence"/>
</dbReference>
<evidence type="ECO:0008006" key="5">
    <source>
        <dbReference type="Google" id="ProtNLM"/>
    </source>
</evidence>
<evidence type="ECO:0000313" key="3">
    <source>
        <dbReference type="EMBL" id="TWU62404.1"/>
    </source>
</evidence>
<dbReference type="EMBL" id="SJPZ01000002">
    <property type="protein sequence ID" value="TWU62404.1"/>
    <property type="molecule type" value="Genomic_DNA"/>
</dbReference>
<proteinExistence type="predicted"/>
<feature type="compositionally biased region" description="Polar residues" evidence="1">
    <location>
        <begin position="196"/>
        <end position="207"/>
    </location>
</feature>
<dbReference type="RefSeq" id="WP_146415104.1">
    <property type="nucleotide sequence ID" value="NZ_SJPZ01000002.1"/>
</dbReference>
<feature type="compositionally biased region" description="Low complexity" evidence="1">
    <location>
        <begin position="172"/>
        <end position="185"/>
    </location>
</feature>